<protein>
    <recommendedName>
        <fullName evidence="1">SCP domain-containing protein</fullName>
    </recommendedName>
</protein>
<dbReference type="InterPro" id="IPR002413">
    <property type="entry name" value="V5_allergen-like"/>
</dbReference>
<dbReference type="PANTHER" id="PTHR10334">
    <property type="entry name" value="CYSTEINE-RICH SECRETORY PROTEIN-RELATED"/>
    <property type="match status" value="1"/>
</dbReference>
<dbReference type="InterPro" id="IPR001283">
    <property type="entry name" value="CRISP-related"/>
</dbReference>
<gene>
    <name evidence="2" type="ORF">KDA_47340</name>
</gene>
<dbReference type="Gene3D" id="3.40.33.10">
    <property type="entry name" value="CAP"/>
    <property type="match status" value="1"/>
</dbReference>
<sequence>MTLAPQDQSTILATHNAYRSEVGINAPALQWSSDLAAGAQKWADNLATNIHDLQHSDSSARPGLGENIAMESKGGYTPAQLVDTWGKTEIDGSSEQGNFKRGTFPDISKTGNWADAGHYTQVIWRTTTSVGCGLASDGTNDYLVCRYSPAGNMQGENVP</sequence>
<dbReference type="PRINTS" id="PR00838">
    <property type="entry name" value="V5ALLERGEN"/>
</dbReference>
<evidence type="ECO:0000313" key="2">
    <source>
        <dbReference type="EMBL" id="GCE29250.1"/>
    </source>
</evidence>
<dbReference type="InterPro" id="IPR014044">
    <property type="entry name" value="CAP_dom"/>
</dbReference>
<feature type="domain" description="SCP" evidence="1">
    <location>
        <begin position="6"/>
        <end position="155"/>
    </location>
</feature>
<comment type="caution">
    <text evidence="2">The sequence shown here is derived from an EMBL/GenBank/DDBJ whole genome shotgun (WGS) entry which is preliminary data.</text>
</comment>
<dbReference type="PROSITE" id="PS01009">
    <property type="entry name" value="CRISP_1"/>
    <property type="match status" value="1"/>
</dbReference>
<dbReference type="InterPro" id="IPR018244">
    <property type="entry name" value="Allrgn_V5/Tpx1_CS"/>
</dbReference>
<name>A0A402BD53_9CHLR</name>
<dbReference type="OrthoDB" id="9794228at2"/>
<keyword evidence="3" id="KW-1185">Reference proteome</keyword>
<evidence type="ECO:0000313" key="3">
    <source>
        <dbReference type="Proteomes" id="UP000287171"/>
    </source>
</evidence>
<reference evidence="3" key="1">
    <citation type="submission" date="2018-12" db="EMBL/GenBank/DDBJ databases">
        <title>Tengunoibacter tsumagoiensis gen. nov., sp. nov., Dictyobacter kobayashii sp. nov., D. alpinus sp. nov., and D. joshuensis sp. nov. and description of Dictyobacteraceae fam. nov. within the order Ktedonobacterales isolated from Tengu-no-mugimeshi.</title>
        <authorList>
            <person name="Wang C.M."/>
            <person name="Zheng Y."/>
            <person name="Sakai Y."/>
            <person name="Toyoda A."/>
            <person name="Minakuchi Y."/>
            <person name="Abe K."/>
            <person name="Yokota A."/>
            <person name="Yabe S."/>
        </authorList>
    </citation>
    <scope>NUCLEOTIDE SEQUENCE [LARGE SCALE GENOMIC DNA]</scope>
    <source>
        <strain evidence="3">Uno16</strain>
    </source>
</reference>
<dbReference type="SUPFAM" id="SSF55797">
    <property type="entry name" value="PR-1-like"/>
    <property type="match status" value="1"/>
</dbReference>
<dbReference type="Proteomes" id="UP000287171">
    <property type="component" value="Unassembled WGS sequence"/>
</dbReference>
<accession>A0A402BD53</accession>
<proteinExistence type="predicted"/>
<dbReference type="InterPro" id="IPR034113">
    <property type="entry name" value="SCP_GAPR1-like"/>
</dbReference>
<dbReference type="EMBL" id="BIFT01000002">
    <property type="protein sequence ID" value="GCE29250.1"/>
    <property type="molecule type" value="Genomic_DNA"/>
</dbReference>
<organism evidence="2 3">
    <name type="scientific">Dictyobacter alpinus</name>
    <dbReference type="NCBI Taxonomy" id="2014873"/>
    <lineage>
        <taxon>Bacteria</taxon>
        <taxon>Bacillati</taxon>
        <taxon>Chloroflexota</taxon>
        <taxon>Ktedonobacteria</taxon>
        <taxon>Ktedonobacterales</taxon>
        <taxon>Dictyobacteraceae</taxon>
        <taxon>Dictyobacter</taxon>
    </lineage>
</organism>
<dbReference type="PROSITE" id="PS01010">
    <property type="entry name" value="CRISP_2"/>
    <property type="match status" value="1"/>
</dbReference>
<dbReference type="InterPro" id="IPR035940">
    <property type="entry name" value="CAP_sf"/>
</dbReference>
<dbReference type="SMART" id="SM00198">
    <property type="entry name" value="SCP"/>
    <property type="match status" value="1"/>
</dbReference>
<dbReference type="RefSeq" id="WP_126629554.1">
    <property type="nucleotide sequence ID" value="NZ_BIFT01000002.1"/>
</dbReference>
<dbReference type="CDD" id="cd05382">
    <property type="entry name" value="CAP_GAPR1-like"/>
    <property type="match status" value="1"/>
</dbReference>
<dbReference type="GO" id="GO:0005576">
    <property type="term" value="C:extracellular region"/>
    <property type="evidence" value="ECO:0007669"/>
    <property type="project" value="InterPro"/>
</dbReference>
<dbReference type="AlphaFoldDB" id="A0A402BD53"/>
<dbReference type="Pfam" id="PF00188">
    <property type="entry name" value="CAP"/>
    <property type="match status" value="1"/>
</dbReference>
<evidence type="ECO:0000259" key="1">
    <source>
        <dbReference type="SMART" id="SM00198"/>
    </source>
</evidence>
<dbReference type="PRINTS" id="PR00837">
    <property type="entry name" value="V5TPXLIKE"/>
</dbReference>